<evidence type="ECO:0000313" key="1">
    <source>
        <dbReference type="EMBL" id="KMW59972.1"/>
    </source>
</evidence>
<dbReference type="Proteomes" id="UP000037178">
    <property type="component" value="Unassembled WGS sequence"/>
</dbReference>
<name>A0A0J9EB21_9RHOB</name>
<dbReference type="OrthoDB" id="5465469at2"/>
<organism evidence="1 2">
    <name type="scientific">Candidatus Rhodobacter oscarellae</name>
    <dbReference type="NCBI Taxonomy" id="1675527"/>
    <lineage>
        <taxon>Bacteria</taxon>
        <taxon>Pseudomonadati</taxon>
        <taxon>Pseudomonadota</taxon>
        <taxon>Alphaproteobacteria</taxon>
        <taxon>Rhodobacterales</taxon>
        <taxon>Rhodobacter group</taxon>
        <taxon>Rhodobacter</taxon>
    </lineage>
</organism>
<sequence>MTRLVISLSTIPPRFDKIGATLEGLRAQTAPVEAIRLYIPQSYRRFPDWDGALPAVPAGVEIHRCAEDFGPATKILPAARDLRGQDVEILFGDDDRAYPPHWAARFLQDRARHPGAAIANLGLQAHMIAKSTRPRAHQPRSERTWRITDIEFQAKFLWRQLRARRLNVEEPRRRVFKRSGYVDIFEGCAGVLVRPEFFDDVAYDIPEPLRHVDDIWLSGMLARMGVPIWLHGNIHEPACTEAEPFAPLVTSVVEGLDRASANRLGVEHMQRKFGIWL</sequence>
<accession>A0A0J9EB21</accession>
<evidence type="ECO:0008006" key="3">
    <source>
        <dbReference type="Google" id="ProtNLM"/>
    </source>
</evidence>
<dbReference type="RefSeq" id="WP_049641110.1">
    <property type="nucleotide sequence ID" value="NZ_LFTY01000001.1"/>
</dbReference>
<gene>
    <name evidence="1" type="ORF">AIOL_000121</name>
</gene>
<comment type="caution">
    <text evidence="1">The sequence shown here is derived from an EMBL/GenBank/DDBJ whole genome shotgun (WGS) entry which is preliminary data.</text>
</comment>
<protein>
    <recommendedName>
        <fullName evidence="3">Glycosyltransferase</fullName>
    </recommendedName>
</protein>
<dbReference type="InterPro" id="IPR029044">
    <property type="entry name" value="Nucleotide-diphossugar_trans"/>
</dbReference>
<dbReference type="STRING" id="1675527.AIOL_000121"/>
<dbReference type="EMBL" id="LFTY01000001">
    <property type="protein sequence ID" value="KMW59972.1"/>
    <property type="molecule type" value="Genomic_DNA"/>
</dbReference>
<dbReference type="AlphaFoldDB" id="A0A0J9EB21"/>
<dbReference type="SUPFAM" id="SSF53448">
    <property type="entry name" value="Nucleotide-diphospho-sugar transferases"/>
    <property type="match status" value="1"/>
</dbReference>
<proteinExistence type="predicted"/>
<keyword evidence="2" id="KW-1185">Reference proteome</keyword>
<reference evidence="1 2" key="1">
    <citation type="submission" date="2015-06" db="EMBL/GenBank/DDBJ databases">
        <title>Draft genome sequence of an Alphaproteobacteria species associated to the Mediterranean sponge Oscarella lobularis.</title>
        <authorList>
            <person name="Jourda C."/>
            <person name="Santini S."/>
            <person name="Claverie J.-M."/>
        </authorList>
    </citation>
    <scope>NUCLEOTIDE SEQUENCE [LARGE SCALE GENOMIC DNA]</scope>
    <source>
        <strain evidence="1">IGS</strain>
    </source>
</reference>
<dbReference type="PATRIC" id="fig|1675527.3.peg.152"/>
<evidence type="ECO:0000313" key="2">
    <source>
        <dbReference type="Proteomes" id="UP000037178"/>
    </source>
</evidence>